<evidence type="ECO:0000259" key="1">
    <source>
        <dbReference type="Pfam" id="PF21831"/>
    </source>
</evidence>
<accession>A0A327ZCB5</accession>
<dbReference type="InterPro" id="IPR054186">
    <property type="entry name" value="DUF6891"/>
</dbReference>
<reference evidence="2 3" key="1">
    <citation type="submission" date="2018-06" db="EMBL/GenBank/DDBJ databases">
        <title>Genomic Encyclopedia of Type Strains, Phase III (KMG-III): the genomes of soil and plant-associated and newly described type strains.</title>
        <authorList>
            <person name="Whitman W."/>
        </authorList>
    </citation>
    <scope>NUCLEOTIDE SEQUENCE [LARGE SCALE GENOMIC DNA]</scope>
    <source>
        <strain evidence="2 3">CGMCC 4.7090</strain>
    </source>
</reference>
<dbReference type="Pfam" id="PF21831">
    <property type="entry name" value="DUF6891"/>
    <property type="match status" value="1"/>
</dbReference>
<sequence>MSSEETADEFLRVAVARGCYDYDTLVGDCVDHLAGEGDPETIRAQAARLAGVHLAAHRETQTAWPARTDSDRLTDAFRALDLAGIVAREDFACCQNCGVAEIGGEGAGRGYAFYHQQDAENAVDSGDLRIAFGLFGAPPTAEIGAEVAAALRAEGLDVYWNGSPNERVGIRLRWSRRRHGRMAGYPGHPEPDGPPSLDVSYESLPNGTQQDPIGMTLPETLDVLRRLPTRTESWLSAVGRSGGIVQMRWENGRLWLETPDTEAQASIGRHASLAEAEQMLTVLSTEDRVAIRDLPGVITEPW</sequence>
<organism evidence="2 3">
    <name type="scientific">Actinoplanes lutulentus</name>
    <dbReference type="NCBI Taxonomy" id="1287878"/>
    <lineage>
        <taxon>Bacteria</taxon>
        <taxon>Bacillati</taxon>
        <taxon>Actinomycetota</taxon>
        <taxon>Actinomycetes</taxon>
        <taxon>Micromonosporales</taxon>
        <taxon>Micromonosporaceae</taxon>
        <taxon>Actinoplanes</taxon>
    </lineage>
</organism>
<dbReference type="OrthoDB" id="5515732at2"/>
<dbReference type="Proteomes" id="UP000249341">
    <property type="component" value="Unassembled WGS sequence"/>
</dbReference>
<dbReference type="EMBL" id="QLMJ01000007">
    <property type="protein sequence ID" value="RAK36951.1"/>
    <property type="molecule type" value="Genomic_DNA"/>
</dbReference>
<name>A0A327ZCB5_9ACTN</name>
<dbReference type="RefSeq" id="WP_111650140.1">
    <property type="nucleotide sequence ID" value="NZ_JACHWI010000001.1"/>
</dbReference>
<comment type="caution">
    <text evidence="2">The sequence shown here is derived from an EMBL/GenBank/DDBJ whole genome shotgun (WGS) entry which is preliminary data.</text>
</comment>
<gene>
    <name evidence="2" type="ORF">B0I29_107213</name>
</gene>
<evidence type="ECO:0000313" key="2">
    <source>
        <dbReference type="EMBL" id="RAK36951.1"/>
    </source>
</evidence>
<keyword evidence="3" id="KW-1185">Reference proteome</keyword>
<dbReference type="AlphaFoldDB" id="A0A327ZCB5"/>
<protein>
    <recommendedName>
        <fullName evidence="1">DUF6891 domain-containing protein</fullName>
    </recommendedName>
</protein>
<proteinExistence type="predicted"/>
<feature type="domain" description="DUF6891" evidence="1">
    <location>
        <begin position="4"/>
        <end position="178"/>
    </location>
</feature>
<evidence type="ECO:0000313" key="3">
    <source>
        <dbReference type="Proteomes" id="UP000249341"/>
    </source>
</evidence>